<comment type="caution">
    <text evidence="1">The sequence shown here is derived from an EMBL/GenBank/DDBJ whole genome shotgun (WGS) entry which is preliminary data.</text>
</comment>
<dbReference type="Proteomes" id="UP001237843">
    <property type="component" value="Unassembled WGS sequence"/>
</dbReference>
<organism evidence="1 2">
    <name type="scientific">Aliarcobacter butzleri</name>
    <dbReference type="NCBI Taxonomy" id="28197"/>
    <lineage>
        <taxon>Bacteria</taxon>
        <taxon>Pseudomonadati</taxon>
        <taxon>Campylobacterota</taxon>
        <taxon>Epsilonproteobacteria</taxon>
        <taxon>Campylobacterales</taxon>
        <taxon>Arcobacteraceae</taxon>
        <taxon>Aliarcobacter</taxon>
    </lineage>
</organism>
<reference evidence="1" key="2">
    <citation type="submission" date="2023-02" db="EMBL/GenBank/DDBJ databases">
        <authorList>
            <person name="Concha-Toloza M."/>
            <person name="Lopez-Cantillo M."/>
            <person name="Molina-Mora J."/>
            <person name="Collado L."/>
        </authorList>
    </citation>
    <scope>NUCLEOTIDE SEQUENCE</scope>
    <source>
        <strain evidence="1">FR1p273A</strain>
    </source>
</reference>
<proteinExistence type="predicted"/>
<dbReference type="RefSeq" id="WP_284074947.1">
    <property type="nucleotide sequence ID" value="NZ_JAQTJH010000012.1"/>
</dbReference>
<accession>A0AAW6VP34</accession>
<sequence>MENQNAISIPLVDVLSELIGNRVVISGEDYVIFENLEKVSQSKIDEALVLKAEKERELNVPTLITARQARLALLKIGKLDDVATAINSLESPIKEQVLIEWEYATEIYRKHEFIETLGASLGLDKNALDDLFISGKSFI</sequence>
<dbReference type="EMBL" id="JAQTJH010000012">
    <property type="protein sequence ID" value="MDK2062781.1"/>
    <property type="molecule type" value="Genomic_DNA"/>
</dbReference>
<gene>
    <name evidence="1" type="ORF">PT520_09655</name>
</gene>
<dbReference type="AlphaFoldDB" id="A0AAW6VP34"/>
<evidence type="ECO:0000313" key="1">
    <source>
        <dbReference type="EMBL" id="MDK2062781.1"/>
    </source>
</evidence>
<reference evidence="1" key="1">
    <citation type="journal article" date="2023" name="Antibiotics">
        <title>Genomic Characterization of Antibiotic-Resistant Campylobacterales Isolated from Chilean Poultry Meat.</title>
        <authorList>
            <person name="Concha-Toloza M."/>
            <person name="Lopez-Cantillo M."/>
            <person name="Molina-Mora J.A."/>
            <person name="Collado L."/>
        </authorList>
    </citation>
    <scope>NUCLEOTIDE SEQUENCE</scope>
    <source>
        <strain evidence="1">FR1p273A</strain>
    </source>
</reference>
<protein>
    <submittedName>
        <fullName evidence="1">Uncharacterized protein</fullName>
    </submittedName>
</protein>
<name>A0AAW6VP34_9BACT</name>
<evidence type="ECO:0000313" key="2">
    <source>
        <dbReference type="Proteomes" id="UP001237843"/>
    </source>
</evidence>